<dbReference type="AlphaFoldDB" id="A0A0N4VNL4"/>
<accession>A0A0N4VNL4</accession>
<organism evidence="4">
    <name type="scientific">Enterobius vermicularis</name>
    <name type="common">Human pinworm</name>
    <dbReference type="NCBI Taxonomy" id="51028"/>
    <lineage>
        <taxon>Eukaryota</taxon>
        <taxon>Metazoa</taxon>
        <taxon>Ecdysozoa</taxon>
        <taxon>Nematoda</taxon>
        <taxon>Chromadorea</taxon>
        <taxon>Rhabditida</taxon>
        <taxon>Spirurina</taxon>
        <taxon>Oxyuridomorpha</taxon>
        <taxon>Oxyuroidea</taxon>
        <taxon>Oxyuridae</taxon>
        <taxon>Enterobius</taxon>
    </lineage>
</organism>
<reference evidence="2 3" key="2">
    <citation type="submission" date="2018-10" db="EMBL/GenBank/DDBJ databases">
        <authorList>
            <consortium name="Pathogen Informatics"/>
        </authorList>
    </citation>
    <scope>NUCLEOTIDE SEQUENCE [LARGE SCALE GENOMIC DNA]</scope>
</reference>
<sequence length="125" mass="13866">MATLAKLAVLFLLVFVCTQAQKMTRQCTCQEFQKCKQQILVNIFPCADKCQKNLAPLGGDYRQLRACETRKSSAIEGTLSCMERALPNACAKSLPRMIPKRAKGGLEIALMAEGNRILQRTGMQL</sequence>
<dbReference type="WBParaSite" id="EVEC_0001258201-mRNA-1">
    <property type="protein sequence ID" value="EVEC_0001258201-mRNA-1"/>
    <property type="gene ID" value="EVEC_0001258201"/>
</dbReference>
<dbReference type="STRING" id="51028.A0A0N4VNL4"/>
<protein>
    <submittedName>
        <fullName evidence="4">DB domain-containing protein</fullName>
    </submittedName>
</protein>
<dbReference type="Proteomes" id="UP000274131">
    <property type="component" value="Unassembled WGS sequence"/>
</dbReference>
<proteinExistence type="predicted"/>
<evidence type="ECO:0000313" key="4">
    <source>
        <dbReference type="WBParaSite" id="EVEC_0001258201-mRNA-1"/>
    </source>
</evidence>
<reference evidence="4" key="1">
    <citation type="submission" date="2017-02" db="UniProtKB">
        <authorList>
            <consortium name="WormBaseParasite"/>
        </authorList>
    </citation>
    <scope>IDENTIFICATION</scope>
</reference>
<evidence type="ECO:0000256" key="1">
    <source>
        <dbReference type="SAM" id="SignalP"/>
    </source>
</evidence>
<gene>
    <name evidence="2" type="ORF">EVEC_LOCUS11760</name>
</gene>
<dbReference type="PANTHER" id="PTHR34401">
    <property type="entry name" value="PROTEIN CBG12388-RELATED"/>
    <property type="match status" value="1"/>
</dbReference>
<evidence type="ECO:0000313" key="3">
    <source>
        <dbReference type="Proteomes" id="UP000274131"/>
    </source>
</evidence>
<dbReference type="PANTHER" id="PTHR34401:SF3">
    <property type="entry name" value="DB DOMAIN-CONTAINING PROTEIN"/>
    <property type="match status" value="1"/>
</dbReference>
<keyword evidence="3" id="KW-1185">Reference proteome</keyword>
<dbReference type="OrthoDB" id="5833681at2759"/>
<feature type="signal peptide" evidence="1">
    <location>
        <begin position="1"/>
        <end position="20"/>
    </location>
</feature>
<name>A0A0N4VNL4_ENTVE</name>
<evidence type="ECO:0000313" key="2">
    <source>
        <dbReference type="EMBL" id="VDD97009.1"/>
    </source>
</evidence>
<feature type="chain" id="PRO_5043123104" evidence="1">
    <location>
        <begin position="21"/>
        <end position="125"/>
    </location>
</feature>
<keyword evidence="1" id="KW-0732">Signal</keyword>
<dbReference type="EMBL" id="UXUI01012645">
    <property type="protein sequence ID" value="VDD97009.1"/>
    <property type="molecule type" value="Genomic_DNA"/>
</dbReference>